<evidence type="ECO:0000313" key="3">
    <source>
        <dbReference type="EMBL" id="JAI27928.1"/>
    </source>
</evidence>
<sequence>MALPPFEPPEEEFPFHRNGFYEPPFQPCYVLFFNTTNRHIKLFWFDNKETKYHTSLAPGHHLKTNTFTHHPWIFCDRDSNELMSVHNLPRYWPIPYKIRNPNNPARMMPCRKEIRIQYPLRTLRESCLCRIVNTLNPLHPIAAVKIIDERMSLPHILKKELKRRLRRPLGTEPINEEWEDSIVVKYNIPRNQ</sequence>
<organism evidence="2">
    <name type="scientific">Bactrocera latifrons</name>
    <name type="common">Malaysian fruit fly</name>
    <name type="synonym">Chaetodacus latifrons</name>
    <dbReference type="NCBI Taxonomy" id="174628"/>
    <lineage>
        <taxon>Eukaryota</taxon>
        <taxon>Metazoa</taxon>
        <taxon>Ecdysozoa</taxon>
        <taxon>Arthropoda</taxon>
        <taxon>Hexapoda</taxon>
        <taxon>Insecta</taxon>
        <taxon>Pterygota</taxon>
        <taxon>Neoptera</taxon>
        <taxon>Endopterygota</taxon>
        <taxon>Diptera</taxon>
        <taxon>Brachycera</taxon>
        <taxon>Muscomorpha</taxon>
        <taxon>Tephritoidea</taxon>
        <taxon>Tephritidae</taxon>
        <taxon>Bactrocera</taxon>
        <taxon>Bactrocera</taxon>
    </lineage>
</organism>
<dbReference type="Gene3D" id="2.60.40.780">
    <property type="entry name" value="von Hippel-Lindau disease tumour suppressor, beta domain"/>
    <property type="match status" value="1"/>
</dbReference>
<evidence type="ECO:0000313" key="2">
    <source>
        <dbReference type="EMBL" id="JAI19022.1"/>
    </source>
</evidence>
<dbReference type="GeneID" id="108969677"/>
<name>A0A0K8TX38_BACLA</name>
<evidence type="ECO:0000259" key="1">
    <source>
        <dbReference type="Pfam" id="PF01847"/>
    </source>
</evidence>
<accession>A0A0K8TX38</accession>
<dbReference type="InterPro" id="IPR036208">
    <property type="entry name" value="VHL_sf"/>
</dbReference>
<protein>
    <submittedName>
        <fullName evidence="2">Protein Vhl</fullName>
    </submittedName>
</protein>
<reference evidence="2" key="1">
    <citation type="submission" date="2015-06" db="EMBL/GenBank/DDBJ databases">
        <authorList>
            <person name="Hoefler B.C."/>
            <person name="Straight P.D."/>
        </authorList>
    </citation>
    <scope>NUCLEOTIDE SEQUENCE</scope>
</reference>
<gene>
    <name evidence="2" type="primary">Vhl_1</name>
    <name evidence="3" type="synonym">Vhl_0</name>
    <name evidence="3" type="ORF">c0_g1_i2</name>
    <name evidence="2" type="ORF">c0_g1_i3</name>
</gene>
<dbReference type="InterPro" id="IPR024053">
    <property type="entry name" value="VHL_beta_dom"/>
</dbReference>
<dbReference type="AlphaFoldDB" id="A0A0K8TX38"/>
<dbReference type="EMBL" id="GDHF01033292">
    <property type="protein sequence ID" value="JAI19022.1"/>
    <property type="molecule type" value="Transcribed_RNA"/>
</dbReference>
<dbReference type="Pfam" id="PF01847">
    <property type="entry name" value="VHL"/>
    <property type="match status" value="1"/>
</dbReference>
<dbReference type="SUPFAM" id="SSF49468">
    <property type="entry name" value="VHL"/>
    <property type="match status" value="1"/>
</dbReference>
<dbReference type="OrthoDB" id="413400at2759"/>
<feature type="domain" description="von Hippel-Lindau disease tumour suppressor beta" evidence="1">
    <location>
        <begin position="27"/>
        <end position="87"/>
    </location>
</feature>
<dbReference type="CTD" id="7428"/>
<proteinExistence type="predicted"/>
<dbReference type="EMBL" id="GDHF01024386">
    <property type="protein sequence ID" value="JAI27928.1"/>
    <property type="molecule type" value="Transcribed_RNA"/>
</dbReference>
<dbReference type="InterPro" id="IPR037140">
    <property type="entry name" value="VHL_beta_dom_sf"/>
</dbReference>